<comment type="caution">
    <text evidence="2">The sequence shown here is derived from an EMBL/GenBank/DDBJ whole genome shotgun (WGS) entry which is preliminary data.</text>
</comment>
<organism evidence="2 3">
    <name type="scientific">Mangrovibacterium diazotrophicum</name>
    <dbReference type="NCBI Taxonomy" id="1261403"/>
    <lineage>
        <taxon>Bacteria</taxon>
        <taxon>Pseudomonadati</taxon>
        <taxon>Bacteroidota</taxon>
        <taxon>Bacteroidia</taxon>
        <taxon>Marinilabiliales</taxon>
        <taxon>Prolixibacteraceae</taxon>
        <taxon>Mangrovibacterium</taxon>
    </lineage>
</organism>
<accession>A0A419W628</accession>
<evidence type="ECO:0008006" key="4">
    <source>
        <dbReference type="Google" id="ProtNLM"/>
    </source>
</evidence>
<evidence type="ECO:0000256" key="1">
    <source>
        <dbReference type="SAM" id="SignalP"/>
    </source>
</evidence>
<gene>
    <name evidence="2" type="ORF">BC643_1215</name>
</gene>
<name>A0A419W628_9BACT</name>
<sequence length="342" mass="38305">MRKSKRLSRIIFSGALFILPTLFVNVAAQSKSSGESAREAMERAYWEKMTLKNPSLRSVLVSSEFIPQHRINSKLNGSPYFTGDADLLRNSVQMRFPVIKWNNKSIDLTGSALNQRTVLTEVENFYPGNIDFEHKVSQTSLGIVAGFTMRSMLFKKRIIYRINFSSLFDSDFSQSQHSLVGVGLISLKSNAYTSLSVGLAIIASPTVKIPVFGLVSYEHTFATLGLELSANLPYRLSLRKELTARSALSFVNELGGPMFFYQTTGGYTVNQARLNMTELRIGLLWERRLGKILVCGASFGCVNTFKSEIHNVVAFRDLGTILKNEAAFDYYFGLNFSVLSFR</sequence>
<dbReference type="AlphaFoldDB" id="A0A419W628"/>
<keyword evidence="3" id="KW-1185">Reference proteome</keyword>
<dbReference type="RefSeq" id="WP_120272232.1">
    <property type="nucleotide sequence ID" value="NZ_RAPN01000001.1"/>
</dbReference>
<keyword evidence="1" id="KW-0732">Signal</keyword>
<dbReference type="Proteomes" id="UP000283387">
    <property type="component" value="Unassembled WGS sequence"/>
</dbReference>
<dbReference type="OrthoDB" id="924828at2"/>
<proteinExistence type="predicted"/>
<reference evidence="2 3" key="1">
    <citation type="submission" date="2018-09" db="EMBL/GenBank/DDBJ databases">
        <title>Genomic Encyclopedia of Archaeal and Bacterial Type Strains, Phase II (KMG-II): from individual species to whole genera.</title>
        <authorList>
            <person name="Goeker M."/>
        </authorList>
    </citation>
    <scope>NUCLEOTIDE SEQUENCE [LARGE SCALE GENOMIC DNA]</scope>
    <source>
        <strain evidence="2 3">DSM 27148</strain>
    </source>
</reference>
<dbReference type="EMBL" id="RAPN01000001">
    <property type="protein sequence ID" value="RKD90870.1"/>
    <property type="molecule type" value="Genomic_DNA"/>
</dbReference>
<evidence type="ECO:0000313" key="2">
    <source>
        <dbReference type="EMBL" id="RKD90870.1"/>
    </source>
</evidence>
<protein>
    <recommendedName>
        <fullName evidence="4">PorT family protein</fullName>
    </recommendedName>
</protein>
<feature type="signal peptide" evidence="1">
    <location>
        <begin position="1"/>
        <end position="27"/>
    </location>
</feature>
<feature type="chain" id="PRO_5019077934" description="PorT family protein" evidence="1">
    <location>
        <begin position="28"/>
        <end position="342"/>
    </location>
</feature>
<evidence type="ECO:0000313" key="3">
    <source>
        <dbReference type="Proteomes" id="UP000283387"/>
    </source>
</evidence>